<name>A0A2T7E5W4_9POAL</name>
<evidence type="ECO:0000313" key="1">
    <source>
        <dbReference type="EMBL" id="PUZ63216.1"/>
    </source>
</evidence>
<organism evidence="1 2">
    <name type="scientific">Panicum hallii var. hallii</name>
    <dbReference type="NCBI Taxonomy" id="1504633"/>
    <lineage>
        <taxon>Eukaryota</taxon>
        <taxon>Viridiplantae</taxon>
        <taxon>Streptophyta</taxon>
        <taxon>Embryophyta</taxon>
        <taxon>Tracheophyta</taxon>
        <taxon>Spermatophyta</taxon>
        <taxon>Magnoliopsida</taxon>
        <taxon>Liliopsida</taxon>
        <taxon>Poales</taxon>
        <taxon>Poaceae</taxon>
        <taxon>PACMAD clade</taxon>
        <taxon>Panicoideae</taxon>
        <taxon>Panicodae</taxon>
        <taxon>Paniceae</taxon>
        <taxon>Panicinae</taxon>
        <taxon>Panicum</taxon>
        <taxon>Panicum sect. Panicum</taxon>
    </lineage>
</organism>
<gene>
    <name evidence="1" type="ORF">GQ55_3G050400</name>
</gene>
<dbReference type="AlphaFoldDB" id="A0A2T7E5W4"/>
<accession>A0A2T7E5W4</accession>
<dbReference type="EMBL" id="CM009751">
    <property type="protein sequence ID" value="PUZ63216.1"/>
    <property type="molecule type" value="Genomic_DNA"/>
</dbReference>
<dbReference type="Gramene" id="PUZ63216">
    <property type="protein sequence ID" value="PUZ63216"/>
    <property type="gene ID" value="GQ55_3G050400"/>
</dbReference>
<dbReference type="Proteomes" id="UP000244336">
    <property type="component" value="Chromosome 3"/>
</dbReference>
<reference evidence="1 2" key="1">
    <citation type="submission" date="2018-04" db="EMBL/GenBank/DDBJ databases">
        <title>WGS assembly of Panicum hallii var. hallii HAL2.</title>
        <authorList>
            <person name="Lovell J."/>
            <person name="Jenkins J."/>
            <person name="Lowry D."/>
            <person name="Mamidi S."/>
            <person name="Sreedasyam A."/>
            <person name="Weng X."/>
            <person name="Barry K."/>
            <person name="Bonette J."/>
            <person name="Campitelli B."/>
            <person name="Daum C."/>
            <person name="Gordon S."/>
            <person name="Gould B."/>
            <person name="Lipzen A."/>
            <person name="MacQueen A."/>
            <person name="Palacio-Mejia J."/>
            <person name="Plott C."/>
            <person name="Shakirov E."/>
            <person name="Shu S."/>
            <person name="Yoshinaga Y."/>
            <person name="Zane M."/>
            <person name="Rokhsar D."/>
            <person name="Grimwood J."/>
            <person name="Schmutz J."/>
            <person name="Juenger T."/>
        </authorList>
    </citation>
    <scope>NUCLEOTIDE SEQUENCE [LARGE SCALE GENOMIC DNA]</scope>
    <source>
        <strain evidence="2">cv. HAL2</strain>
    </source>
</reference>
<proteinExistence type="predicted"/>
<protein>
    <submittedName>
        <fullName evidence="1">Uncharacterized protein</fullName>
    </submittedName>
</protein>
<keyword evidence="2" id="KW-1185">Reference proteome</keyword>
<sequence>MLREFSWEDTNLTKETNLRYREPATLRILVTVVKGTLRSRSRFTTRKLFKSSPSVYNSQFRIS</sequence>
<evidence type="ECO:0000313" key="2">
    <source>
        <dbReference type="Proteomes" id="UP000244336"/>
    </source>
</evidence>